<sequence>MTTSDRVDDTLISERPVPPDEAVPPAEAVAPVELAAPLRRRRVAAADRPPRAPRRPRAAAPVAPDAPPPVEAVVAPAAPVAVVAAPAAAPNAEPAEPIAPIAAPAIARAPKDGGETRHMLAEMRRDPDAIAHVFESGEYPYKTKMRNHAYEAHKLELQRELLKLQRWVEETGERIIMLFEGRDAAGKGGTIKRFTEHLNPRTARVVALQKPTERERTQWYFQRYINHLPSAGEIVMFDRSWYNRAGVERVMGFCSANEYLEFMRQCPEFERMLVRSGIRLFKYWFSVTQEEQRRRFASRENDPLKQWKLSPIDRASLDKWDDYTEAKEAMFFYTDTADAPWTIVKSNDKMRARLNCMQHFLINMPYPNKDRSLLVGPDPLIVGSTEHVIGRDTKVLGKALHPDLKRGR</sequence>
<feature type="compositionally biased region" description="Low complexity" evidence="7">
    <location>
        <begin position="23"/>
        <end position="37"/>
    </location>
</feature>
<evidence type="ECO:0000256" key="4">
    <source>
        <dbReference type="ARBA" id="ARBA00023310"/>
    </source>
</evidence>
<evidence type="ECO:0000256" key="2">
    <source>
        <dbReference type="ARBA" id="ARBA00022679"/>
    </source>
</evidence>
<comment type="subunit">
    <text evidence="6">Homotetramer.</text>
</comment>
<evidence type="ECO:0000256" key="1">
    <source>
        <dbReference type="ARBA" id="ARBA00009924"/>
    </source>
</evidence>
<dbReference type="OrthoDB" id="9775224at2"/>
<dbReference type="InterPro" id="IPR022488">
    <property type="entry name" value="PPK2-related"/>
</dbReference>
<dbReference type="Gene3D" id="3.40.50.300">
    <property type="entry name" value="P-loop containing nucleotide triphosphate hydrolases"/>
    <property type="match status" value="1"/>
</dbReference>
<evidence type="ECO:0000259" key="8">
    <source>
        <dbReference type="Pfam" id="PF03976"/>
    </source>
</evidence>
<keyword evidence="10" id="KW-1185">Reference proteome</keyword>
<gene>
    <name evidence="9" type="primary">ppk2</name>
    <name evidence="9" type="ORF">EYW49_16820</name>
</gene>
<evidence type="ECO:0000256" key="7">
    <source>
        <dbReference type="SAM" id="MobiDB-lite"/>
    </source>
</evidence>
<accession>A0A4V2KSZ8</accession>
<evidence type="ECO:0000313" key="10">
    <source>
        <dbReference type="Proteomes" id="UP000292781"/>
    </source>
</evidence>
<evidence type="ECO:0000256" key="5">
    <source>
        <dbReference type="ARBA" id="ARBA00024500"/>
    </source>
</evidence>
<dbReference type="PANTHER" id="PTHR34383:SF1">
    <property type="entry name" value="ADP-POLYPHOSPHATE PHOSPHOTRANSFERASE"/>
    <property type="match status" value="1"/>
</dbReference>
<feature type="region of interest" description="Disordered" evidence="7">
    <location>
        <begin position="1"/>
        <end position="66"/>
    </location>
</feature>
<feature type="domain" description="Polyphosphate kinase-2-related" evidence="8">
    <location>
        <begin position="146"/>
        <end position="371"/>
    </location>
</feature>
<comment type="similarity">
    <text evidence="1 6">Belongs to the polyphosphate kinase 2 (PPK2) family. Class I subfamily.</text>
</comment>
<dbReference type="AlphaFoldDB" id="A0A4V2KSZ8"/>
<dbReference type="RefSeq" id="WP_131310790.1">
    <property type="nucleotide sequence ID" value="NZ_SJFN01000028.1"/>
</dbReference>
<dbReference type="EC" id="2.7.4.-" evidence="6"/>
<dbReference type="NCBIfam" id="TIGR03707">
    <property type="entry name" value="PPK2_P_aer"/>
    <property type="match status" value="1"/>
</dbReference>
<keyword evidence="3 6" id="KW-0418">Kinase</keyword>
<organism evidence="9 10">
    <name type="scientific">Siculibacillus lacustris</name>
    <dbReference type="NCBI Taxonomy" id="1549641"/>
    <lineage>
        <taxon>Bacteria</taxon>
        <taxon>Pseudomonadati</taxon>
        <taxon>Pseudomonadota</taxon>
        <taxon>Alphaproteobacteria</taxon>
        <taxon>Hyphomicrobiales</taxon>
        <taxon>Ancalomicrobiaceae</taxon>
        <taxon>Siculibacillus</taxon>
    </lineage>
</organism>
<comment type="function">
    <text evidence="6">Uses inorganic polyphosphate (polyP) as a donor to convert GDP to GTP or ADP to ATP.</text>
</comment>
<dbReference type="EMBL" id="SJFN01000028">
    <property type="protein sequence ID" value="TBW35111.1"/>
    <property type="molecule type" value="Genomic_DNA"/>
</dbReference>
<dbReference type="SUPFAM" id="SSF52540">
    <property type="entry name" value="P-loop containing nucleoside triphosphate hydrolases"/>
    <property type="match status" value="1"/>
</dbReference>
<proteinExistence type="inferred from homology"/>
<dbReference type="GO" id="GO:0006754">
    <property type="term" value="P:ATP biosynthetic process"/>
    <property type="evidence" value="ECO:0007669"/>
    <property type="project" value="UniProtKB-KW"/>
</dbReference>
<dbReference type="PANTHER" id="PTHR34383">
    <property type="entry name" value="POLYPHOSPHATE:AMP PHOSPHOTRANSFERASE-RELATED"/>
    <property type="match status" value="1"/>
</dbReference>
<dbReference type="Proteomes" id="UP000292781">
    <property type="component" value="Unassembled WGS sequence"/>
</dbReference>
<name>A0A4V2KSZ8_9HYPH</name>
<dbReference type="GO" id="GO:0008976">
    <property type="term" value="F:polyphosphate kinase activity"/>
    <property type="evidence" value="ECO:0007669"/>
    <property type="project" value="UniProtKB-UniRule"/>
</dbReference>
<comment type="catalytic activity">
    <reaction evidence="5">
        <text>[phosphate](n) + ATP = [phosphate](n+1) + ADP</text>
        <dbReference type="Rhea" id="RHEA:19573"/>
        <dbReference type="Rhea" id="RHEA-COMP:9859"/>
        <dbReference type="Rhea" id="RHEA-COMP:14280"/>
        <dbReference type="ChEBI" id="CHEBI:16838"/>
        <dbReference type="ChEBI" id="CHEBI:30616"/>
        <dbReference type="ChEBI" id="CHEBI:456216"/>
    </reaction>
    <physiologicalReaction direction="right-to-left" evidence="5">
        <dbReference type="Rhea" id="RHEA:19575"/>
    </physiologicalReaction>
</comment>
<evidence type="ECO:0000256" key="6">
    <source>
        <dbReference type="RuleBase" id="RU369062"/>
    </source>
</evidence>
<protein>
    <recommendedName>
        <fullName evidence="6">ADP/GDP-polyphosphate phosphotransferase</fullName>
        <ecNumber evidence="6">2.7.4.-</ecNumber>
    </recommendedName>
    <alternativeName>
        <fullName evidence="6">Polyphosphate kinase PPK2</fullName>
    </alternativeName>
</protein>
<evidence type="ECO:0000313" key="9">
    <source>
        <dbReference type="EMBL" id="TBW35111.1"/>
    </source>
</evidence>
<keyword evidence="2 6" id="KW-0808">Transferase</keyword>
<comment type="caution">
    <text evidence="9">The sequence shown here is derived from an EMBL/GenBank/DDBJ whole genome shotgun (WGS) entry which is preliminary data.</text>
</comment>
<keyword evidence="4" id="KW-0066">ATP synthesis</keyword>
<evidence type="ECO:0000256" key="3">
    <source>
        <dbReference type="ARBA" id="ARBA00022777"/>
    </source>
</evidence>
<dbReference type="InterPro" id="IPR022486">
    <property type="entry name" value="PPK2_PA0141"/>
</dbReference>
<dbReference type="InterPro" id="IPR027417">
    <property type="entry name" value="P-loop_NTPase"/>
</dbReference>
<dbReference type="Pfam" id="PF03976">
    <property type="entry name" value="PPK2"/>
    <property type="match status" value="1"/>
</dbReference>
<reference evidence="9 10" key="1">
    <citation type="submission" date="2019-02" db="EMBL/GenBank/DDBJ databases">
        <title>Siculibacillus lacustris gen. nov., sp. nov., a new rosette-forming bacterium isolated from a freshwater crater lake (Lake St. Ana, Romania).</title>
        <authorList>
            <person name="Felfoldi T."/>
            <person name="Marton Z."/>
            <person name="Szabo A."/>
            <person name="Mentes A."/>
            <person name="Boka K."/>
            <person name="Marialigeti K."/>
            <person name="Mathe I."/>
            <person name="Koncz M."/>
            <person name="Schumann P."/>
            <person name="Toth E."/>
        </authorList>
    </citation>
    <scope>NUCLEOTIDE SEQUENCE [LARGE SCALE GENOMIC DNA]</scope>
    <source>
        <strain evidence="9 10">SA-279</strain>
    </source>
</reference>